<dbReference type="OrthoDB" id="9945212at2"/>
<keyword evidence="2" id="KW-1185">Reference proteome</keyword>
<dbReference type="Proteomes" id="UP000295645">
    <property type="component" value="Unassembled WGS sequence"/>
</dbReference>
<gene>
    <name evidence="1" type="ORF">EC912_102780</name>
</gene>
<organism evidence="1 2">
    <name type="scientific">Luteibacter rhizovicinus</name>
    <dbReference type="NCBI Taxonomy" id="242606"/>
    <lineage>
        <taxon>Bacteria</taxon>
        <taxon>Pseudomonadati</taxon>
        <taxon>Pseudomonadota</taxon>
        <taxon>Gammaproteobacteria</taxon>
        <taxon>Lysobacterales</taxon>
        <taxon>Rhodanobacteraceae</taxon>
        <taxon>Luteibacter</taxon>
    </lineage>
</organism>
<evidence type="ECO:0000313" key="2">
    <source>
        <dbReference type="Proteomes" id="UP000295645"/>
    </source>
</evidence>
<dbReference type="AlphaFoldDB" id="A0A4V2W4R2"/>
<evidence type="ECO:0000313" key="1">
    <source>
        <dbReference type="EMBL" id="TCV96429.1"/>
    </source>
</evidence>
<sequence length="117" mass="12990">MLSSLLTGCYSDQAVIWKADSTSQDGRWTSHAETVQQGGPGNAWVSTQVTLVQKGRDDYQLIASFSHIKAAYPVLEAVTMTWINPQHLDIAYRPDSEVDFQAVKLASVTITLHPRDR</sequence>
<dbReference type="RefSeq" id="WP_132142629.1">
    <property type="nucleotide sequence ID" value="NZ_SMCS01000002.1"/>
</dbReference>
<dbReference type="EMBL" id="SMCS01000002">
    <property type="protein sequence ID" value="TCV96429.1"/>
    <property type="molecule type" value="Genomic_DNA"/>
</dbReference>
<accession>A0A4V2W4R2</accession>
<reference evidence="1 2" key="1">
    <citation type="submission" date="2019-03" db="EMBL/GenBank/DDBJ databases">
        <title>Above-ground endophytic microbial communities from plants in different locations in the United States.</title>
        <authorList>
            <person name="Frank C."/>
        </authorList>
    </citation>
    <scope>NUCLEOTIDE SEQUENCE [LARGE SCALE GENOMIC DNA]</scope>
    <source>
        <strain evidence="1 2">LP_13_YM</strain>
    </source>
</reference>
<comment type="caution">
    <text evidence="1">The sequence shown here is derived from an EMBL/GenBank/DDBJ whole genome shotgun (WGS) entry which is preliminary data.</text>
</comment>
<protein>
    <submittedName>
        <fullName evidence="1">Uncharacterized protein</fullName>
    </submittedName>
</protein>
<name>A0A4V2W4R2_9GAMM</name>
<proteinExistence type="predicted"/>